<reference evidence="2" key="1">
    <citation type="submission" date="2023-10" db="EMBL/GenBank/DDBJ databases">
        <title>Genome assembly of Pristionchus species.</title>
        <authorList>
            <person name="Yoshida K."/>
            <person name="Sommer R.J."/>
        </authorList>
    </citation>
    <scope>NUCLEOTIDE SEQUENCE</scope>
    <source>
        <strain evidence="2">RS0144</strain>
    </source>
</reference>
<evidence type="ECO:0000313" key="3">
    <source>
        <dbReference type="Proteomes" id="UP001432027"/>
    </source>
</evidence>
<dbReference type="EMBL" id="BTSX01000003">
    <property type="protein sequence ID" value="GMS91198.1"/>
    <property type="molecule type" value="Genomic_DNA"/>
</dbReference>
<name>A0AAV5TEB3_9BILA</name>
<keyword evidence="3" id="KW-1185">Reference proteome</keyword>
<dbReference type="AlphaFoldDB" id="A0AAV5TEB3"/>
<feature type="signal peptide" evidence="1">
    <location>
        <begin position="1"/>
        <end position="18"/>
    </location>
</feature>
<feature type="non-terminal residue" evidence="2">
    <location>
        <position position="1"/>
    </location>
</feature>
<dbReference type="Proteomes" id="UP001432027">
    <property type="component" value="Unassembled WGS sequence"/>
</dbReference>
<evidence type="ECO:0000313" key="2">
    <source>
        <dbReference type="EMBL" id="GMS91198.1"/>
    </source>
</evidence>
<organism evidence="2 3">
    <name type="scientific">Pristionchus entomophagus</name>
    <dbReference type="NCBI Taxonomy" id="358040"/>
    <lineage>
        <taxon>Eukaryota</taxon>
        <taxon>Metazoa</taxon>
        <taxon>Ecdysozoa</taxon>
        <taxon>Nematoda</taxon>
        <taxon>Chromadorea</taxon>
        <taxon>Rhabditida</taxon>
        <taxon>Rhabditina</taxon>
        <taxon>Diplogasteromorpha</taxon>
        <taxon>Diplogasteroidea</taxon>
        <taxon>Neodiplogasteridae</taxon>
        <taxon>Pristionchus</taxon>
    </lineage>
</organism>
<accession>A0AAV5TEB3</accession>
<feature type="chain" id="PRO_5043944013" evidence="1">
    <location>
        <begin position="19"/>
        <end position="71"/>
    </location>
</feature>
<gene>
    <name evidence="2" type="ORF">PENTCL1PPCAC_13373</name>
</gene>
<protein>
    <submittedName>
        <fullName evidence="2">Uncharacterized protein</fullName>
    </submittedName>
</protein>
<sequence>IPLSTIFRTLSIIQLAAVTSVSRVYVGRTCIIGLYTMRTPIPGTDFPVETKVGNFQTVTSTDAIAYTCRCT</sequence>
<comment type="caution">
    <text evidence="2">The sequence shown here is derived from an EMBL/GenBank/DDBJ whole genome shotgun (WGS) entry which is preliminary data.</text>
</comment>
<evidence type="ECO:0000256" key="1">
    <source>
        <dbReference type="SAM" id="SignalP"/>
    </source>
</evidence>
<proteinExistence type="predicted"/>
<keyword evidence="1" id="KW-0732">Signal</keyword>